<dbReference type="PANTHER" id="PTHR45913:SF5">
    <property type="entry name" value="GENERAL TRANSCRIPTION FACTOR II-I REPEAT DOMAIN-CONTAINING PROTEIN 2A-LIKE PROTEIN"/>
    <property type="match status" value="1"/>
</dbReference>
<evidence type="ECO:0000313" key="2">
    <source>
        <dbReference type="Proteomes" id="UP000031668"/>
    </source>
</evidence>
<dbReference type="PANTHER" id="PTHR45913">
    <property type="entry name" value="EPM2A-INTERACTING PROTEIN 1"/>
    <property type="match status" value="1"/>
</dbReference>
<reference evidence="1 2" key="1">
    <citation type="journal article" date="2014" name="Genome Biol. Evol.">
        <title>The genome of the myxosporean Thelohanellus kitauei shows adaptations to nutrient acquisition within its fish host.</title>
        <authorList>
            <person name="Yang Y."/>
            <person name="Xiong J."/>
            <person name="Zhou Z."/>
            <person name="Huo F."/>
            <person name="Miao W."/>
            <person name="Ran C."/>
            <person name="Liu Y."/>
            <person name="Zhang J."/>
            <person name="Feng J."/>
            <person name="Wang M."/>
            <person name="Wang M."/>
            <person name="Wang L."/>
            <person name="Yao B."/>
        </authorList>
    </citation>
    <scope>NUCLEOTIDE SEQUENCE [LARGE SCALE GENOMIC DNA]</scope>
    <source>
        <strain evidence="1">Wuqing</strain>
    </source>
</reference>
<organism evidence="1 2">
    <name type="scientific">Thelohanellus kitauei</name>
    <name type="common">Myxosporean</name>
    <dbReference type="NCBI Taxonomy" id="669202"/>
    <lineage>
        <taxon>Eukaryota</taxon>
        <taxon>Metazoa</taxon>
        <taxon>Cnidaria</taxon>
        <taxon>Myxozoa</taxon>
        <taxon>Myxosporea</taxon>
        <taxon>Bivalvulida</taxon>
        <taxon>Platysporina</taxon>
        <taxon>Myxobolidae</taxon>
        <taxon>Thelohanellus</taxon>
    </lineage>
</organism>
<protein>
    <submittedName>
        <fullName evidence="1">Uncharacterized protein</fullName>
    </submittedName>
</protein>
<name>A0A0C2MNL7_THEKT</name>
<evidence type="ECO:0000313" key="1">
    <source>
        <dbReference type="EMBL" id="KII63221.1"/>
    </source>
</evidence>
<dbReference type="AlphaFoldDB" id="A0A0C2MNL7"/>
<sequence length="123" mass="13904">MFMFAPISYGKPVCLIGGLCVSHAKKYIIALHFTTNHSEINFKYPINSDSRKEFIQKKEGYLDTQRSFFTNANEHSKSIVFASYQIPLLLASKNKPFTDAEEIIKAALNISARILMTKAAKKI</sequence>
<gene>
    <name evidence="1" type="ORF">RF11_07902</name>
</gene>
<dbReference type="OrthoDB" id="1101576at2759"/>
<comment type="caution">
    <text evidence="1">The sequence shown here is derived from an EMBL/GenBank/DDBJ whole genome shotgun (WGS) entry which is preliminary data.</text>
</comment>
<proteinExistence type="predicted"/>
<accession>A0A0C2MNL7</accession>
<keyword evidence="2" id="KW-1185">Reference proteome</keyword>
<dbReference type="EMBL" id="JWZT01004760">
    <property type="protein sequence ID" value="KII63221.1"/>
    <property type="molecule type" value="Genomic_DNA"/>
</dbReference>
<dbReference type="Proteomes" id="UP000031668">
    <property type="component" value="Unassembled WGS sequence"/>
</dbReference>